<evidence type="ECO:0000313" key="8">
    <source>
        <dbReference type="Proteomes" id="UP000806378"/>
    </source>
</evidence>
<gene>
    <name evidence="7" type="ORF">BT93_L3519</name>
</gene>
<keyword evidence="4 6" id="KW-0964">Secreted</keyword>
<name>A0A8T0CH71_CORYI</name>
<keyword evidence="8" id="KW-1185">Reference proteome</keyword>
<evidence type="ECO:0000256" key="5">
    <source>
        <dbReference type="ARBA" id="ARBA00022729"/>
    </source>
</evidence>
<dbReference type="Pfam" id="PF05938">
    <property type="entry name" value="Self-incomp_S1"/>
    <property type="match status" value="1"/>
</dbReference>
<dbReference type="GO" id="GO:0005576">
    <property type="term" value="C:extracellular region"/>
    <property type="evidence" value="ECO:0007669"/>
    <property type="project" value="UniProtKB-SubCell"/>
</dbReference>
<dbReference type="InterPro" id="IPR010264">
    <property type="entry name" value="Self-incomp_S1"/>
</dbReference>
<evidence type="ECO:0000256" key="1">
    <source>
        <dbReference type="ARBA" id="ARBA00004613"/>
    </source>
</evidence>
<accession>A0A8T0CH71</accession>
<protein>
    <recommendedName>
        <fullName evidence="6">S-protein homolog</fullName>
    </recommendedName>
</protein>
<dbReference type="GO" id="GO:0060320">
    <property type="term" value="P:rejection of self pollen"/>
    <property type="evidence" value="ECO:0007669"/>
    <property type="project" value="UniProtKB-KW"/>
</dbReference>
<sequence>MLYGYLKESLFQIFNNLPGGVPLTVHCKSKDDDLGFKEIPTNGTWEFRFKGNFWGTTLFFCSFKWSDQFHYYDIYVEKRDFYRCRTLCQWYVQPTGPCLQKTLCDNWNS</sequence>
<evidence type="ECO:0000256" key="4">
    <source>
        <dbReference type="ARBA" id="ARBA00022525"/>
    </source>
</evidence>
<dbReference type="OrthoDB" id="1900999at2759"/>
<dbReference type="Proteomes" id="UP000806378">
    <property type="component" value="Unassembled WGS sequence"/>
</dbReference>
<evidence type="ECO:0000256" key="6">
    <source>
        <dbReference type="RuleBase" id="RU367044"/>
    </source>
</evidence>
<dbReference type="PANTHER" id="PTHR31232">
    <property type="match status" value="1"/>
</dbReference>
<comment type="caution">
    <text evidence="7">The sequence shown here is derived from an EMBL/GenBank/DDBJ whole genome shotgun (WGS) entry which is preliminary data.</text>
</comment>
<reference evidence="7" key="1">
    <citation type="submission" date="2020-05" db="EMBL/GenBank/DDBJ databases">
        <title>WGS assembly of Corymbia citriodora subspecies variegata.</title>
        <authorList>
            <person name="Barry K."/>
            <person name="Hundley H."/>
            <person name="Shu S."/>
            <person name="Jenkins J."/>
            <person name="Grimwood J."/>
            <person name="Baten A."/>
        </authorList>
    </citation>
    <scope>NUCLEOTIDE SEQUENCE</scope>
    <source>
        <strain evidence="7">CV2-018</strain>
    </source>
</reference>
<dbReference type="EMBL" id="MU091455">
    <property type="protein sequence ID" value="KAF7846978.1"/>
    <property type="molecule type" value="Genomic_DNA"/>
</dbReference>
<proteinExistence type="inferred from homology"/>
<dbReference type="PANTHER" id="PTHR31232:SF148">
    <property type="entry name" value="S-PROTEIN HOMOLOG"/>
    <property type="match status" value="1"/>
</dbReference>
<comment type="subcellular location">
    <subcellularLocation>
        <location evidence="1 6">Secreted</location>
    </subcellularLocation>
</comment>
<evidence type="ECO:0000313" key="7">
    <source>
        <dbReference type="EMBL" id="KAF7846978.1"/>
    </source>
</evidence>
<organism evidence="7 8">
    <name type="scientific">Corymbia citriodora subsp. variegata</name>
    <dbReference type="NCBI Taxonomy" id="360336"/>
    <lineage>
        <taxon>Eukaryota</taxon>
        <taxon>Viridiplantae</taxon>
        <taxon>Streptophyta</taxon>
        <taxon>Embryophyta</taxon>
        <taxon>Tracheophyta</taxon>
        <taxon>Spermatophyta</taxon>
        <taxon>Magnoliopsida</taxon>
        <taxon>eudicotyledons</taxon>
        <taxon>Gunneridae</taxon>
        <taxon>Pentapetalae</taxon>
        <taxon>rosids</taxon>
        <taxon>malvids</taxon>
        <taxon>Myrtales</taxon>
        <taxon>Myrtaceae</taxon>
        <taxon>Myrtoideae</taxon>
        <taxon>Eucalypteae</taxon>
        <taxon>Corymbia</taxon>
    </lineage>
</organism>
<keyword evidence="5" id="KW-0732">Signal</keyword>
<evidence type="ECO:0000256" key="3">
    <source>
        <dbReference type="ARBA" id="ARBA00022471"/>
    </source>
</evidence>
<comment type="similarity">
    <text evidence="2 6">Belongs to the plant self-incompatibility (S1) protein family.</text>
</comment>
<dbReference type="AlphaFoldDB" id="A0A8T0CH71"/>
<keyword evidence="3 6" id="KW-0713">Self-incompatibility</keyword>
<evidence type="ECO:0000256" key="2">
    <source>
        <dbReference type="ARBA" id="ARBA00005581"/>
    </source>
</evidence>
<dbReference type="Gramene" id="rna-gnl|WGS:JABURB|Cocit.L3519.1">
    <property type="protein sequence ID" value="cds-KAF7846978.1"/>
    <property type="gene ID" value="gene-BT93_L3519"/>
</dbReference>